<dbReference type="AlphaFoldDB" id="A0A554MU98"/>
<dbReference type="RefSeq" id="WP_144263612.1">
    <property type="nucleotide sequence ID" value="NZ_QMDX01000029.1"/>
</dbReference>
<gene>
    <name evidence="2" type="ORF">DP107_18675</name>
</gene>
<dbReference type="GO" id="GO:0004672">
    <property type="term" value="F:protein kinase activity"/>
    <property type="evidence" value="ECO:0007669"/>
    <property type="project" value="InterPro"/>
</dbReference>
<dbReference type="InParanoid" id="A0A554MU98"/>
<accession>A0A554MU98</accession>
<evidence type="ECO:0000259" key="1">
    <source>
        <dbReference type="PROSITE" id="PS50011"/>
    </source>
</evidence>
<dbReference type="Pfam" id="PF07714">
    <property type="entry name" value="PK_Tyr_Ser-Thr"/>
    <property type="match status" value="1"/>
</dbReference>
<protein>
    <recommendedName>
        <fullName evidence="1">Protein kinase domain-containing protein</fullName>
    </recommendedName>
</protein>
<name>A0A554MU98_9EURY</name>
<dbReference type="InterPro" id="IPR000719">
    <property type="entry name" value="Prot_kinase_dom"/>
</dbReference>
<dbReference type="InterPro" id="IPR011009">
    <property type="entry name" value="Kinase-like_dom_sf"/>
</dbReference>
<dbReference type="SUPFAM" id="SSF56112">
    <property type="entry name" value="Protein kinase-like (PK-like)"/>
    <property type="match status" value="1"/>
</dbReference>
<comment type="caution">
    <text evidence="2">The sequence shown here is derived from an EMBL/GenBank/DDBJ whole genome shotgun (WGS) entry which is preliminary data.</text>
</comment>
<dbReference type="Gene3D" id="3.30.200.20">
    <property type="entry name" value="Phosphorylase Kinase, domain 1"/>
    <property type="match status" value="1"/>
</dbReference>
<evidence type="ECO:0000313" key="3">
    <source>
        <dbReference type="Proteomes" id="UP000319894"/>
    </source>
</evidence>
<dbReference type="Proteomes" id="UP000319894">
    <property type="component" value="Unassembled WGS sequence"/>
</dbReference>
<feature type="domain" description="Protein kinase" evidence="1">
    <location>
        <begin position="76"/>
        <end position="162"/>
    </location>
</feature>
<keyword evidence="3" id="KW-1185">Reference proteome</keyword>
<dbReference type="InterPro" id="IPR001245">
    <property type="entry name" value="Ser-Thr/Tyr_kinase_cat_dom"/>
</dbReference>
<dbReference type="EMBL" id="QMDX01000029">
    <property type="protein sequence ID" value="TSD08695.1"/>
    <property type="molecule type" value="Genomic_DNA"/>
</dbReference>
<proteinExistence type="predicted"/>
<organism evidence="2 3">
    <name type="scientific">Haloglomus irregulare</name>
    <dbReference type="NCBI Taxonomy" id="2234134"/>
    <lineage>
        <taxon>Archaea</taxon>
        <taxon>Methanobacteriati</taxon>
        <taxon>Methanobacteriota</taxon>
        <taxon>Stenosarchaea group</taxon>
        <taxon>Halobacteria</taxon>
        <taxon>Halobacteriales</taxon>
        <taxon>Natronomonadaceae</taxon>
        <taxon>Haloglomus</taxon>
    </lineage>
</organism>
<dbReference type="PROSITE" id="PS50011">
    <property type="entry name" value="PROTEIN_KINASE_DOM"/>
    <property type="match status" value="1"/>
</dbReference>
<sequence length="162" mass="17981">MRAVEIRSADITAVQSWTQFGVRNLHSGAHTAIVIEKLLTATQIARVCGMPGPDDHPRIPSVIPPHPLSEFKYECLDTGNQIGTGGDANVYYATVNRNGESYPVAVKQPRYEGTLHQEVLDRVQNEAETWTSLDHHSNIVTVYSWNTAPVPWLALEYMAVVN</sequence>
<evidence type="ECO:0000313" key="2">
    <source>
        <dbReference type="EMBL" id="TSD08695.1"/>
    </source>
</evidence>
<reference evidence="2 3" key="1">
    <citation type="submission" date="2018-06" db="EMBL/GenBank/DDBJ databases">
        <title>Natronomonas sp. F16-60 a new haloarchaeon isolated from a solar saltern of Isla Cristina, Huelva, Spain.</title>
        <authorList>
            <person name="Duran-Viseras A."/>
            <person name="Sanchez-Porro C."/>
            <person name="Ventosa A."/>
        </authorList>
    </citation>
    <scope>NUCLEOTIDE SEQUENCE [LARGE SCALE GENOMIC DNA]</scope>
    <source>
        <strain evidence="2 3">F16-60</strain>
    </source>
</reference>
<dbReference type="GO" id="GO:0005524">
    <property type="term" value="F:ATP binding"/>
    <property type="evidence" value="ECO:0007669"/>
    <property type="project" value="InterPro"/>
</dbReference>